<evidence type="ECO:0000256" key="2">
    <source>
        <dbReference type="ARBA" id="ARBA00005641"/>
    </source>
</evidence>
<comment type="similarity">
    <text evidence="2">Belongs to the glycosyl hydrolase 5 (cellulase A) family.</text>
</comment>
<dbReference type="GO" id="GO:0008810">
    <property type="term" value="F:cellulase activity"/>
    <property type="evidence" value="ECO:0007669"/>
    <property type="project" value="UniProtKB-EC"/>
</dbReference>
<keyword evidence="5" id="KW-0326">Glycosidase</keyword>
<comment type="caution">
    <text evidence="7">The sequence shown here is derived from an EMBL/GenBank/DDBJ whole genome shotgun (WGS) entry which is preliminary data.</text>
</comment>
<dbReference type="SUPFAM" id="SSF51445">
    <property type="entry name" value="(Trans)glycosidases"/>
    <property type="match status" value="1"/>
</dbReference>
<evidence type="ECO:0000259" key="6">
    <source>
        <dbReference type="Pfam" id="PF00150"/>
    </source>
</evidence>
<sequence length="733" mass="79769">MVTSTEATSAEAAGCIHVDGTEHKVVDIGGGGDVILEKNSPGYKITDEDDATRTIGRETVFRDMLKIIHGTDHSTKLITLLYLAILVVMADRYDCMAAITRYIAGKFSSFRYPPTLDKTTEEVMRQKILIYYYIQYHTNQALRLATATKELIVRGSSRWSIYEEADSSFLAAWWDLPEDLETELSYRRSRIILTISTLQTYFLSLYTSRTLQCKLGYDSSTACDSFQLGENVSPEDPEFIWPEAYSGDIEQLLTLLRQCPSYQIDKNHGHCGLRSKLLPALDYIKDCIDGGVGIKVQLWKTERSTQTWIPTSPIENNSTKKAFVVAASVFAAPVAVPEEDDSCAADYDETSSAPIVAQTTLPSSVPVVAATSTKPSYVAPSSTLPLLQFSSYSSSSSSVAPVATPAASSSAVASPKSAVATTAASGKLQWIGANESGAEFGPGNLPGVVGTDYIFPDTAAIQTLIDGGMNIFRVPFIMERMAQSSMTATLDATYLASYKKVIEYITAAGAHAVLDAQNFGRYKGSVFTSTSDFGTFWKNLATEFKDNEKVIFDCNNEFHDEPTATIFAELDQACVTAIRGVGATSQYIFVEGTSYTGAWTWTSSGNSVAMKNITDPEDKLVYEFHQYLDSDASGTSSTCVSSTIGAERIADATNWLKTNNFKGIIGEYAGGVNADCESAVKGMLDALAADNEHWLGALWWGAGPWWGDYIFAFEPPSGAAYTQYFDTIVSYVA</sequence>
<comment type="catalytic activity">
    <reaction evidence="1">
        <text>Endohydrolysis of (1-&gt;4)-beta-D-glucosidic linkages in cellulose, lichenin and cereal beta-D-glucans.</text>
        <dbReference type="EC" id="3.2.1.4"/>
    </reaction>
</comment>
<dbReference type="AlphaFoldDB" id="A0A395J517"/>
<evidence type="ECO:0000256" key="1">
    <source>
        <dbReference type="ARBA" id="ARBA00000966"/>
    </source>
</evidence>
<name>A0A395J517_9HELO</name>
<protein>
    <recommendedName>
        <fullName evidence="3">cellulase</fullName>
        <ecNumber evidence="3">3.2.1.4</ecNumber>
    </recommendedName>
</protein>
<dbReference type="EC" id="3.2.1.4" evidence="3"/>
<dbReference type="Proteomes" id="UP000249056">
    <property type="component" value="Unassembled WGS sequence"/>
</dbReference>
<dbReference type="Pfam" id="PF00150">
    <property type="entry name" value="Cellulase"/>
    <property type="match status" value="1"/>
</dbReference>
<dbReference type="InterPro" id="IPR001547">
    <property type="entry name" value="Glyco_hydro_5"/>
</dbReference>
<dbReference type="GO" id="GO:0009251">
    <property type="term" value="P:glucan catabolic process"/>
    <property type="evidence" value="ECO:0007669"/>
    <property type="project" value="TreeGrafter"/>
</dbReference>
<dbReference type="EMBL" id="QKRW01000003">
    <property type="protein sequence ID" value="RAL67605.1"/>
    <property type="molecule type" value="Genomic_DNA"/>
</dbReference>
<reference evidence="7 8" key="1">
    <citation type="submission" date="2018-06" db="EMBL/GenBank/DDBJ databases">
        <title>Genome Sequence of the Brown Rot Fungal Pathogen Monilinia fructigena.</title>
        <authorList>
            <person name="Landi L."/>
            <person name="De Miccolis Angelini R.M."/>
            <person name="Pollastro S."/>
            <person name="Abate D."/>
            <person name="Faretra F."/>
            <person name="Romanazzi G."/>
        </authorList>
    </citation>
    <scope>NUCLEOTIDE SEQUENCE [LARGE SCALE GENOMIC DNA]</scope>
    <source>
        <strain evidence="7 8">Mfrg269</strain>
    </source>
</reference>
<accession>A0A395J517</accession>
<organism evidence="7 8">
    <name type="scientific">Monilinia fructigena</name>
    <dbReference type="NCBI Taxonomy" id="38457"/>
    <lineage>
        <taxon>Eukaryota</taxon>
        <taxon>Fungi</taxon>
        <taxon>Dikarya</taxon>
        <taxon>Ascomycota</taxon>
        <taxon>Pezizomycotina</taxon>
        <taxon>Leotiomycetes</taxon>
        <taxon>Helotiales</taxon>
        <taxon>Sclerotiniaceae</taxon>
        <taxon>Monilinia</taxon>
    </lineage>
</organism>
<evidence type="ECO:0000313" key="8">
    <source>
        <dbReference type="Proteomes" id="UP000249056"/>
    </source>
</evidence>
<gene>
    <name evidence="7" type="ORF">DID88_008358</name>
</gene>
<dbReference type="PANTHER" id="PTHR34142">
    <property type="entry name" value="ENDO-BETA-1,4-GLUCANASE A"/>
    <property type="match status" value="1"/>
</dbReference>
<evidence type="ECO:0000256" key="4">
    <source>
        <dbReference type="ARBA" id="ARBA00022801"/>
    </source>
</evidence>
<evidence type="ECO:0000256" key="3">
    <source>
        <dbReference type="ARBA" id="ARBA00012601"/>
    </source>
</evidence>
<dbReference type="OrthoDB" id="5823761at2759"/>
<feature type="domain" description="Glycoside hydrolase family 5" evidence="6">
    <location>
        <begin position="434"/>
        <end position="702"/>
    </location>
</feature>
<proteinExistence type="inferred from homology"/>
<keyword evidence="8" id="KW-1185">Reference proteome</keyword>
<evidence type="ECO:0000313" key="7">
    <source>
        <dbReference type="EMBL" id="RAL67605.1"/>
    </source>
</evidence>
<dbReference type="Gene3D" id="3.20.20.80">
    <property type="entry name" value="Glycosidases"/>
    <property type="match status" value="1"/>
</dbReference>
<evidence type="ECO:0000256" key="5">
    <source>
        <dbReference type="ARBA" id="ARBA00023295"/>
    </source>
</evidence>
<dbReference type="PANTHER" id="PTHR34142:SF1">
    <property type="entry name" value="GLYCOSIDE HYDROLASE FAMILY 5 DOMAIN-CONTAINING PROTEIN"/>
    <property type="match status" value="1"/>
</dbReference>
<keyword evidence="4" id="KW-0378">Hydrolase</keyword>
<dbReference type="InterPro" id="IPR017853">
    <property type="entry name" value="GH"/>
</dbReference>